<name>A0A411X2S7_9BURK</name>
<dbReference type="Proteomes" id="UP000628442">
    <property type="component" value="Unassembled WGS sequence"/>
</dbReference>
<dbReference type="AlphaFoldDB" id="A0A411X2S7"/>
<organism evidence="1 4">
    <name type="scientific">Pseudoduganella albidiflava</name>
    <dbReference type="NCBI Taxonomy" id="321983"/>
    <lineage>
        <taxon>Bacteria</taxon>
        <taxon>Pseudomonadati</taxon>
        <taxon>Pseudomonadota</taxon>
        <taxon>Betaproteobacteria</taxon>
        <taxon>Burkholderiales</taxon>
        <taxon>Oxalobacteraceae</taxon>
        <taxon>Telluria group</taxon>
        <taxon>Pseudoduganella</taxon>
    </lineage>
</organism>
<dbReference type="EMBL" id="BMWV01000025">
    <property type="protein sequence ID" value="GGY69094.1"/>
    <property type="molecule type" value="Genomic_DNA"/>
</dbReference>
<protein>
    <submittedName>
        <fullName evidence="2">DUF4265 domain-containing protein</fullName>
    </submittedName>
</protein>
<proteinExistence type="predicted"/>
<dbReference type="InterPro" id="IPR025361">
    <property type="entry name" value="DUF4265"/>
</dbReference>
<evidence type="ECO:0000313" key="1">
    <source>
        <dbReference type="EMBL" id="GGY69094.1"/>
    </source>
</evidence>
<dbReference type="RefSeq" id="WP_131147347.1">
    <property type="nucleotide sequence ID" value="NZ_BMWV01000025.1"/>
</dbReference>
<reference evidence="2 3" key="2">
    <citation type="submission" date="2019-02" db="EMBL/GenBank/DDBJ databases">
        <title>Draft Genome Sequences of Six Type Strains of the Genus Massilia.</title>
        <authorList>
            <person name="Miess H."/>
            <person name="Frediansyhah A."/>
            <person name="Gross H."/>
        </authorList>
    </citation>
    <scope>NUCLEOTIDE SEQUENCE [LARGE SCALE GENOMIC DNA]</scope>
    <source>
        <strain evidence="2 3">DSM 17472</strain>
    </source>
</reference>
<evidence type="ECO:0000313" key="4">
    <source>
        <dbReference type="Proteomes" id="UP000628442"/>
    </source>
</evidence>
<dbReference type="EMBL" id="CP036401">
    <property type="protein sequence ID" value="QBI03244.1"/>
    <property type="molecule type" value="Genomic_DNA"/>
</dbReference>
<reference evidence="1" key="1">
    <citation type="journal article" date="2014" name="Int. J. Syst. Evol. Microbiol.">
        <title>Complete genome sequence of Corynebacterium casei LMG S-19264T (=DSM 44701T), isolated from a smear-ripened cheese.</title>
        <authorList>
            <consortium name="US DOE Joint Genome Institute (JGI-PGF)"/>
            <person name="Walter F."/>
            <person name="Albersmeier A."/>
            <person name="Kalinowski J."/>
            <person name="Ruckert C."/>
        </authorList>
    </citation>
    <scope>NUCLEOTIDE SEQUENCE</scope>
    <source>
        <strain evidence="1">KCTC 12343</strain>
    </source>
</reference>
<reference evidence="1" key="3">
    <citation type="submission" date="2022-12" db="EMBL/GenBank/DDBJ databases">
        <authorList>
            <person name="Sun Q."/>
            <person name="Kim S."/>
        </authorList>
    </citation>
    <scope>NUCLEOTIDE SEQUENCE</scope>
    <source>
        <strain evidence="1">KCTC 12343</strain>
    </source>
</reference>
<dbReference type="Proteomes" id="UP000292307">
    <property type="component" value="Chromosome"/>
</dbReference>
<gene>
    <name evidence="2" type="ORF">EYF70_22245</name>
    <name evidence="1" type="ORF">GCM10007387_58950</name>
</gene>
<evidence type="ECO:0000313" key="2">
    <source>
        <dbReference type="EMBL" id="QBI03244.1"/>
    </source>
</evidence>
<sequence>MHHVDEDGTTLIALFVAMRENGPVCEEIPAQSLGGNQYELLSSPGLALNLARGDIVEIKSGTAPATVVRRGGNFCIQIYADELAAAHVAELRENVGEKLHGTLDGSYRGNLALSVPASAGMASICEVFDGFTARTGVPWYFANVYKNFDDAEDETLLDWWQ</sequence>
<dbReference type="OrthoDB" id="9003131at2"/>
<accession>A0A411X2S7</accession>
<dbReference type="Pfam" id="PF14085">
    <property type="entry name" value="DUF4265"/>
    <property type="match status" value="1"/>
</dbReference>
<evidence type="ECO:0000313" key="3">
    <source>
        <dbReference type="Proteomes" id="UP000292307"/>
    </source>
</evidence>
<keyword evidence="3" id="KW-1185">Reference proteome</keyword>